<sequence>MKLAAALTTLMLISACSEPRHEVSVKVTTPVEAGKVAGVQQSVEARVEVPAEAAEAVEAHIRAQARESEAQKPARP</sequence>
<keyword evidence="1" id="KW-0732">Signal</keyword>
<protein>
    <submittedName>
        <fullName evidence="3">Efflux transporter periplasmic adaptor subunit</fullName>
    </submittedName>
</protein>
<feature type="signal peptide" evidence="1">
    <location>
        <begin position="1"/>
        <end position="19"/>
    </location>
</feature>
<evidence type="ECO:0000313" key="3">
    <source>
        <dbReference type="WBParaSite" id="PTRK_0000121600.1"/>
    </source>
</evidence>
<keyword evidence="2" id="KW-1185">Reference proteome</keyword>
<accession>A0A0N4Z2V3</accession>
<dbReference type="WBParaSite" id="PTRK_0000121600.1">
    <property type="protein sequence ID" value="PTRK_0000121600.1"/>
    <property type="gene ID" value="PTRK_0000121600"/>
</dbReference>
<evidence type="ECO:0000313" key="2">
    <source>
        <dbReference type="Proteomes" id="UP000038045"/>
    </source>
</evidence>
<dbReference type="PROSITE" id="PS51257">
    <property type="entry name" value="PROKAR_LIPOPROTEIN"/>
    <property type="match status" value="1"/>
</dbReference>
<dbReference type="Proteomes" id="UP000038045">
    <property type="component" value="Unplaced"/>
</dbReference>
<reference evidence="3" key="1">
    <citation type="submission" date="2017-02" db="UniProtKB">
        <authorList>
            <consortium name="WormBaseParasite"/>
        </authorList>
    </citation>
    <scope>IDENTIFICATION</scope>
</reference>
<dbReference type="AlphaFoldDB" id="A0A0N4Z2V3"/>
<evidence type="ECO:0000256" key="1">
    <source>
        <dbReference type="SAM" id="SignalP"/>
    </source>
</evidence>
<name>A0A0N4Z2V3_PARTI</name>
<proteinExistence type="predicted"/>
<feature type="chain" id="PRO_5005891001" evidence="1">
    <location>
        <begin position="20"/>
        <end position="76"/>
    </location>
</feature>
<organism evidence="2 3">
    <name type="scientific">Parastrongyloides trichosuri</name>
    <name type="common">Possum-specific nematode worm</name>
    <dbReference type="NCBI Taxonomy" id="131310"/>
    <lineage>
        <taxon>Eukaryota</taxon>
        <taxon>Metazoa</taxon>
        <taxon>Ecdysozoa</taxon>
        <taxon>Nematoda</taxon>
        <taxon>Chromadorea</taxon>
        <taxon>Rhabditida</taxon>
        <taxon>Tylenchina</taxon>
        <taxon>Panagrolaimomorpha</taxon>
        <taxon>Strongyloidoidea</taxon>
        <taxon>Strongyloididae</taxon>
        <taxon>Parastrongyloides</taxon>
    </lineage>
</organism>